<dbReference type="AlphaFoldDB" id="A0A8J5XUD4"/>
<accession>A0A8J5XUD4</accession>
<name>A0A8J5XUD4_DIALT</name>
<feature type="compositionally biased region" description="Low complexity" evidence="1">
    <location>
        <begin position="266"/>
        <end position="275"/>
    </location>
</feature>
<dbReference type="Proteomes" id="UP000751190">
    <property type="component" value="Unassembled WGS sequence"/>
</dbReference>
<dbReference type="EMBL" id="JAGTXO010000010">
    <property type="protein sequence ID" value="KAG8465595.1"/>
    <property type="molecule type" value="Genomic_DNA"/>
</dbReference>
<evidence type="ECO:0000256" key="1">
    <source>
        <dbReference type="SAM" id="MobiDB-lite"/>
    </source>
</evidence>
<keyword evidence="3" id="KW-1185">Reference proteome</keyword>
<feature type="compositionally biased region" description="Basic and acidic residues" evidence="1">
    <location>
        <begin position="277"/>
        <end position="287"/>
    </location>
</feature>
<proteinExistence type="predicted"/>
<comment type="caution">
    <text evidence="2">The sequence shown here is derived from an EMBL/GenBank/DDBJ whole genome shotgun (WGS) entry which is preliminary data.</text>
</comment>
<evidence type="ECO:0000313" key="2">
    <source>
        <dbReference type="EMBL" id="KAG8465595.1"/>
    </source>
</evidence>
<evidence type="ECO:0000313" key="3">
    <source>
        <dbReference type="Proteomes" id="UP000751190"/>
    </source>
</evidence>
<gene>
    <name evidence="2" type="ORF">KFE25_002902</name>
</gene>
<feature type="region of interest" description="Disordered" evidence="1">
    <location>
        <begin position="260"/>
        <end position="290"/>
    </location>
</feature>
<dbReference type="OrthoDB" id="62407at2759"/>
<reference evidence="2" key="1">
    <citation type="submission" date="2021-05" db="EMBL/GenBank/DDBJ databases">
        <title>The genome of the haptophyte Pavlova lutheri (Diacronema luteri, Pavlovales) - a model for lipid biosynthesis in eukaryotic algae.</title>
        <authorList>
            <person name="Hulatt C.J."/>
            <person name="Posewitz M.C."/>
        </authorList>
    </citation>
    <scope>NUCLEOTIDE SEQUENCE</scope>
    <source>
        <strain evidence="2">NIVA-4/92</strain>
    </source>
</reference>
<protein>
    <submittedName>
        <fullName evidence="2">Uncharacterized protein</fullName>
    </submittedName>
</protein>
<sequence length="469" mass="51301">MMAAGHLRMRLMRVGMLGARSWLRGRALASTAGSTPRAPLQFGALGGPCIANKATILQDVDRAICPHDPRPPDVEVLVTEHLAYTGNPLSRFLHHNVIALGHLLVRYTTSDGKQWVMNILGGPALDRGARMVNFGRPEEYLYGTDAFDGWCQQGGAYNRDIVGVRIERAPVGVADALHAYFQALEMRSEIRAEPVAGAASLLDAPLNPRTASRALARFELFGGRFNNFIAGHLPPAVDALIKLLKSRLFPGAREVVSGGGELSERAGGQAAQAAAHSADERPPRDGAARPLAPTSWFWREERLLSVSGNCAQWTTSGLQWVGLVRRPRLVPKAALIELFEREHRICPRNCHVVVYKRVPHAARFYAEYEPALSTLVHPLYLLRNVLYADMSRYADVLVTVPDGTDTARVSRVPAERRLRPPSYLPLVNGAWIAASAAAILGFFDGPEPVHTISASAAAAGWLLLNWWTY</sequence>
<organism evidence="2 3">
    <name type="scientific">Diacronema lutheri</name>
    <name type="common">Unicellular marine alga</name>
    <name type="synonym">Monochrysis lutheri</name>
    <dbReference type="NCBI Taxonomy" id="2081491"/>
    <lineage>
        <taxon>Eukaryota</taxon>
        <taxon>Haptista</taxon>
        <taxon>Haptophyta</taxon>
        <taxon>Pavlovophyceae</taxon>
        <taxon>Pavlovales</taxon>
        <taxon>Pavlovaceae</taxon>
        <taxon>Diacronema</taxon>
    </lineage>
</organism>